<dbReference type="GO" id="GO:0019843">
    <property type="term" value="F:rRNA binding"/>
    <property type="evidence" value="ECO:0007669"/>
    <property type="project" value="UniProtKB-UniRule"/>
</dbReference>
<proteinExistence type="inferred from homology"/>
<keyword evidence="4 6" id="KW-0689">Ribosomal protein</keyword>
<keyword evidence="5 6" id="KW-0687">Ribonucleoprotein</keyword>
<feature type="domain" description="Small ribosomal subunit protein uS7" evidence="7">
    <location>
        <begin position="9"/>
        <end position="151"/>
    </location>
</feature>
<dbReference type="AlphaFoldDB" id="A0A1W9NXL4"/>
<dbReference type="CDD" id="cd14869">
    <property type="entry name" value="uS7_Bacteria"/>
    <property type="match status" value="1"/>
</dbReference>
<dbReference type="STRING" id="1968527.B5M47_02645"/>
<keyword evidence="6" id="KW-0820">tRNA-binding</keyword>
<dbReference type="InterPro" id="IPR005717">
    <property type="entry name" value="Ribosomal_uS7_bac/org-type"/>
</dbReference>
<dbReference type="InterPro" id="IPR023798">
    <property type="entry name" value="Ribosomal_uS7_dom"/>
</dbReference>
<keyword evidence="3 6" id="KW-0694">RNA-binding</keyword>
<dbReference type="PANTHER" id="PTHR11205">
    <property type="entry name" value="RIBOSOMAL PROTEIN S7"/>
    <property type="match status" value="1"/>
</dbReference>
<dbReference type="EMBL" id="MZGJ01000014">
    <property type="protein sequence ID" value="OQX50901.1"/>
    <property type="molecule type" value="Genomic_DNA"/>
</dbReference>
<sequence>MPRKKLKPKDKKRDIKPDVRYNSVRVARFINKVMRDGKKDLARRIVYKALEEIEKKVQKDPSEVLDQALANVKPRQEVRSRRVGGATYQVPIPVRSDRGETLAMRWIIEAARSQVGPMEKNLAAQIMAAYNAEGEAVKKKQDVQRMAEANRAFAHFRW</sequence>
<comment type="subunit">
    <text evidence="6">Part of the 30S ribosomal subunit. Contacts proteins S9 and S11.</text>
</comment>
<dbReference type="NCBIfam" id="TIGR01029">
    <property type="entry name" value="rpsG_bact"/>
    <property type="match status" value="1"/>
</dbReference>
<comment type="caution">
    <text evidence="8">The sequence shown here is derived from an EMBL/GenBank/DDBJ whole genome shotgun (WGS) entry which is preliminary data.</text>
</comment>
<organism evidence="8 9">
    <name type="scientific">candidate division CPR3 bacterium 4484_211</name>
    <dbReference type="NCBI Taxonomy" id="1968527"/>
    <lineage>
        <taxon>Bacteria</taxon>
        <taxon>Bacteria division CPR3</taxon>
    </lineage>
</organism>
<evidence type="ECO:0000256" key="4">
    <source>
        <dbReference type="ARBA" id="ARBA00022980"/>
    </source>
</evidence>
<dbReference type="InterPro" id="IPR000235">
    <property type="entry name" value="Ribosomal_uS7"/>
</dbReference>
<evidence type="ECO:0000256" key="1">
    <source>
        <dbReference type="ARBA" id="ARBA00007151"/>
    </source>
</evidence>
<evidence type="ECO:0000256" key="5">
    <source>
        <dbReference type="ARBA" id="ARBA00023274"/>
    </source>
</evidence>
<dbReference type="GO" id="GO:0015935">
    <property type="term" value="C:small ribosomal subunit"/>
    <property type="evidence" value="ECO:0007669"/>
    <property type="project" value="InterPro"/>
</dbReference>
<comment type="function">
    <text evidence="6">One of the primary rRNA binding proteins, it binds directly to 16S rRNA where it nucleates assembly of the head domain of the 30S subunit. Is located at the subunit interface close to the decoding center, probably blocks exit of the E-site tRNA.</text>
</comment>
<dbReference type="Gene3D" id="1.10.455.10">
    <property type="entry name" value="Ribosomal protein S7 domain"/>
    <property type="match status" value="1"/>
</dbReference>
<dbReference type="GO" id="GO:0000049">
    <property type="term" value="F:tRNA binding"/>
    <property type="evidence" value="ECO:0007669"/>
    <property type="project" value="UniProtKB-UniRule"/>
</dbReference>
<reference evidence="9" key="1">
    <citation type="submission" date="2017-03" db="EMBL/GenBank/DDBJ databases">
        <title>Novel pathways for hydrocarbon cycling and metabolic interdependencies in hydrothermal sediment communities.</title>
        <authorList>
            <person name="Dombrowski N."/>
            <person name="Seitz K."/>
            <person name="Teske A."/>
            <person name="Baker B."/>
        </authorList>
    </citation>
    <scope>NUCLEOTIDE SEQUENCE [LARGE SCALE GENOMIC DNA]</scope>
</reference>
<dbReference type="Pfam" id="PF00177">
    <property type="entry name" value="Ribosomal_S7"/>
    <property type="match status" value="1"/>
</dbReference>
<dbReference type="Proteomes" id="UP000192520">
    <property type="component" value="Unassembled WGS sequence"/>
</dbReference>
<dbReference type="GO" id="GO:0006412">
    <property type="term" value="P:translation"/>
    <property type="evidence" value="ECO:0007669"/>
    <property type="project" value="UniProtKB-UniRule"/>
</dbReference>
<comment type="similarity">
    <text evidence="1 6">Belongs to the universal ribosomal protein uS7 family.</text>
</comment>
<dbReference type="InterPro" id="IPR036823">
    <property type="entry name" value="Ribosomal_uS7_dom_sf"/>
</dbReference>
<dbReference type="SUPFAM" id="SSF47973">
    <property type="entry name" value="Ribosomal protein S7"/>
    <property type="match status" value="1"/>
</dbReference>
<evidence type="ECO:0000313" key="8">
    <source>
        <dbReference type="EMBL" id="OQX50901.1"/>
    </source>
</evidence>
<dbReference type="PIRSF" id="PIRSF002122">
    <property type="entry name" value="RPS7p_RPS7a_RPS5e_RPS7o"/>
    <property type="match status" value="1"/>
</dbReference>
<dbReference type="GO" id="GO:0003735">
    <property type="term" value="F:structural constituent of ribosome"/>
    <property type="evidence" value="ECO:0007669"/>
    <property type="project" value="InterPro"/>
</dbReference>
<name>A0A1W9NXL4_UNCC3</name>
<dbReference type="FunFam" id="1.10.455.10:FF:000001">
    <property type="entry name" value="30S ribosomal protein S7"/>
    <property type="match status" value="1"/>
</dbReference>
<gene>
    <name evidence="6" type="primary">rpsG</name>
    <name evidence="8" type="ORF">B5M47_02645</name>
</gene>
<evidence type="ECO:0000256" key="6">
    <source>
        <dbReference type="HAMAP-Rule" id="MF_00480"/>
    </source>
</evidence>
<accession>A0A1W9NXL4</accession>
<protein>
    <recommendedName>
        <fullName evidence="6">Small ribosomal subunit protein uS7</fullName>
    </recommendedName>
</protein>
<evidence type="ECO:0000313" key="9">
    <source>
        <dbReference type="Proteomes" id="UP000192520"/>
    </source>
</evidence>
<evidence type="ECO:0000256" key="2">
    <source>
        <dbReference type="ARBA" id="ARBA00022730"/>
    </source>
</evidence>
<dbReference type="HAMAP" id="MF_00480_B">
    <property type="entry name" value="Ribosomal_uS7_B"/>
    <property type="match status" value="1"/>
</dbReference>
<evidence type="ECO:0000256" key="3">
    <source>
        <dbReference type="ARBA" id="ARBA00022884"/>
    </source>
</evidence>
<keyword evidence="2 6" id="KW-0699">rRNA-binding</keyword>
<evidence type="ECO:0000259" key="7">
    <source>
        <dbReference type="Pfam" id="PF00177"/>
    </source>
</evidence>